<feature type="transmembrane region" description="Helical" evidence="1">
    <location>
        <begin position="104"/>
        <end position="129"/>
    </location>
</feature>
<evidence type="ECO:0000259" key="2">
    <source>
        <dbReference type="Pfam" id="PF04987"/>
    </source>
</evidence>
<dbReference type="PANTHER" id="PTHR12250">
    <property type="entry name" value="PHOSPHATIDYLINOSITOL GLYCAN, CLASS N"/>
    <property type="match status" value="1"/>
</dbReference>
<keyword evidence="1" id="KW-0808">Transferase</keyword>
<keyword evidence="1" id="KW-1133">Transmembrane helix</keyword>
<feature type="transmembrane region" description="Helical" evidence="1">
    <location>
        <begin position="166"/>
        <end position="184"/>
    </location>
</feature>
<dbReference type="EMBL" id="CP054548">
    <property type="protein sequence ID" value="QSL67189.1"/>
    <property type="molecule type" value="Genomic_DNA"/>
</dbReference>
<keyword evidence="1" id="KW-0256">Endoplasmic reticulum</keyword>
<feature type="transmembrane region" description="Helical" evidence="1">
    <location>
        <begin position="377"/>
        <end position="396"/>
    </location>
</feature>
<keyword evidence="4" id="KW-1185">Reference proteome</keyword>
<sequence>MNSVGQLPLDYLSCSLDIKSQAAFTNALEVAEQYKIKHEYKSLTKIAFKPFKHLNNKTHNLDTYKNHIETLINDHKYNEAIKFCEEMIKICLEGLQYLQTYDSLFLLSIITSGYLGWIAFMFIQLVNIYIPNDTYQPKRTIFSSLFFSFILIGLFSILYIEKSPLFYYAYIIFPIFFWEHIITNRKNIYKCYIFFKNIKRPYKNTIFFMKLILYIILLETIVIGYYQRMIFTAYFILISFWPLTHGIKFIRDNKILISLWMLNSFITSTFTLLDTVKKERLSLILIGGFVMFLFGTIYLIFGDLLLKKNKTTTKMPQNIISIQLGLLILSIVVTYSSVLSLRAKKGLPFGNQVVGWLVLVFSLMIPFISLMKKKNYYIHNLLIIFLMFSPSFVILSVSYENIFYICFFITLVLWVQIEYKIRLKIAPRSRNKELEKNQELLFHENLRTGLFYLFFIQEAFFGTGNFASISSFTLDSVYRLIPIFNPFSQAALLLFKLMIPYIILSANLEILNQKLRNHPSTLFIIVLYNINPEETIQHKNLYTSLKKYILSKKNINV</sequence>
<dbReference type="InterPro" id="IPR017852">
    <property type="entry name" value="GPI_EtnP_transferase_1_C"/>
</dbReference>
<feature type="transmembrane region" description="Helical" evidence="1">
    <location>
        <begin position="257"/>
        <end position="276"/>
    </location>
</feature>
<feature type="transmembrane region" description="Helical" evidence="1">
    <location>
        <begin position="402"/>
        <end position="421"/>
    </location>
</feature>
<evidence type="ECO:0000313" key="3">
    <source>
        <dbReference type="EMBL" id="QSL67189.1"/>
    </source>
</evidence>
<dbReference type="OrthoDB" id="2748310at2759"/>
<protein>
    <recommendedName>
        <fullName evidence="1">GPI ethanolamine phosphate transferase 1</fullName>
        <ecNumber evidence="1">2.-.-.-</ecNumber>
    </recommendedName>
</protein>
<feature type="transmembrane region" description="Helical" evidence="1">
    <location>
        <begin position="318"/>
        <end position="341"/>
    </location>
</feature>
<feature type="transmembrane region" description="Helical" evidence="1">
    <location>
        <begin position="353"/>
        <end position="370"/>
    </location>
</feature>
<dbReference type="Pfam" id="PF04987">
    <property type="entry name" value="PigN"/>
    <property type="match status" value="1"/>
</dbReference>
<feature type="transmembrane region" description="Helical" evidence="1">
    <location>
        <begin position="232"/>
        <end position="250"/>
    </location>
</feature>
<keyword evidence="1" id="KW-0472">Membrane</keyword>
<dbReference type="AlphaFoldDB" id="A0A899G710"/>
<feature type="transmembrane region" description="Helical" evidence="1">
    <location>
        <begin position="490"/>
        <end position="508"/>
    </location>
</feature>
<dbReference type="GO" id="GO:0006506">
    <property type="term" value="P:GPI anchor biosynthetic process"/>
    <property type="evidence" value="ECO:0007669"/>
    <property type="project" value="UniProtKB-UniPathway"/>
</dbReference>
<comment type="function">
    <text evidence="1">Ethanolamine phosphate transferase involved in glycosylphosphatidylinositol-anchor biosynthesis. Transfers ethanolamine phosphate to the first alpha-1,4-linked mannose of the glycosylphosphatidylinositol precursor of GPI-anchor.</text>
</comment>
<feature type="transmembrane region" description="Helical" evidence="1">
    <location>
        <begin position="282"/>
        <end position="306"/>
    </location>
</feature>
<organism evidence="3 4">
    <name type="scientific">Pneumocystis wakefieldiae</name>
    <dbReference type="NCBI Taxonomy" id="38082"/>
    <lineage>
        <taxon>Eukaryota</taxon>
        <taxon>Fungi</taxon>
        <taxon>Dikarya</taxon>
        <taxon>Ascomycota</taxon>
        <taxon>Taphrinomycotina</taxon>
        <taxon>Pneumocystomycetes</taxon>
        <taxon>Pneumocystaceae</taxon>
        <taxon>Pneumocystis</taxon>
    </lineage>
</organism>
<keyword evidence="1" id="KW-0337">GPI-anchor biosynthesis</keyword>
<comment type="subcellular location">
    <subcellularLocation>
        <location evidence="1">Endoplasmic reticulum membrane</location>
        <topology evidence="1">Multi-pass membrane protein</topology>
    </subcellularLocation>
</comment>
<dbReference type="EC" id="2.-.-.-" evidence="1"/>
<accession>A0A899G710</accession>
<dbReference type="Proteomes" id="UP000663699">
    <property type="component" value="Chromosome 17"/>
</dbReference>
<dbReference type="GO" id="GO:0005789">
    <property type="term" value="C:endoplasmic reticulum membrane"/>
    <property type="evidence" value="ECO:0007669"/>
    <property type="project" value="UniProtKB-SubCell"/>
</dbReference>
<proteinExistence type="inferred from homology"/>
<comment type="pathway">
    <text evidence="1">Glycolipid biosynthesis; glycosylphosphatidylinositol-anchor biosynthesis.</text>
</comment>
<feature type="transmembrane region" description="Helical" evidence="1">
    <location>
        <begin position="141"/>
        <end position="160"/>
    </location>
</feature>
<feature type="domain" description="GPI ethanolamine phosphate transferase 1 C-terminal" evidence="2">
    <location>
        <begin position="93"/>
        <end position="527"/>
    </location>
</feature>
<feature type="transmembrane region" description="Helical" evidence="1">
    <location>
        <begin position="450"/>
        <end position="470"/>
    </location>
</feature>
<reference evidence="3" key="1">
    <citation type="submission" date="2020-06" db="EMBL/GenBank/DDBJ databases">
        <title>Genomes of multiple members of Pneumocystis genus reveal paths to human pathogen Pneumocystis jirovecii.</title>
        <authorList>
            <person name="Cisse O.H."/>
            <person name="Ma L."/>
            <person name="Dekker J."/>
            <person name="Khil P."/>
            <person name="Jo J."/>
            <person name="Brenchley J."/>
            <person name="Blair R."/>
            <person name="Pahar B."/>
            <person name="Chabe M."/>
            <person name="Van Rompay K.A."/>
            <person name="Keesler R."/>
            <person name="Sukura A."/>
            <person name="Hirsch V."/>
            <person name="Kutty G."/>
            <person name="Liu Y."/>
            <person name="Peng L."/>
            <person name="Chen J."/>
            <person name="Song J."/>
            <person name="Weissenbacher-Lang C."/>
            <person name="Xu J."/>
            <person name="Upham N.S."/>
            <person name="Stajich J.E."/>
            <person name="Cuomo C.A."/>
            <person name="Cushion M.T."/>
            <person name="Kovacs J.A."/>
        </authorList>
    </citation>
    <scope>NUCLEOTIDE SEQUENCE</scope>
    <source>
        <strain evidence="3">2A</strain>
    </source>
</reference>
<comment type="similarity">
    <text evidence="1">Belongs to the PIGG/PIGN/PIGO family. PIGN subfamily.</text>
</comment>
<keyword evidence="1" id="KW-0812">Transmembrane</keyword>
<dbReference type="GO" id="GO:0051377">
    <property type="term" value="F:mannose-ethanolamine phosphotransferase activity"/>
    <property type="evidence" value="ECO:0007669"/>
    <property type="project" value="UniProtKB-UniRule"/>
</dbReference>
<dbReference type="UniPathway" id="UPA00196"/>
<gene>
    <name evidence="3" type="ORF">MERGE_001579</name>
</gene>
<name>A0A899G710_9ASCO</name>
<dbReference type="InterPro" id="IPR007070">
    <property type="entry name" value="GPI_EtnP_transferase_1"/>
</dbReference>
<evidence type="ECO:0000256" key="1">
    <source>
        <dbReference type="RuleBase" id="RU367138"/>
    </source>
</evidence>
<feature type="transmembrane region" description="Helical" evidence="1">
    <location>
        <begin position="205"/>
        <end position="226"/>
    </location>
</feature>
<dbReference type="PANTHER" id="PTHR12250:SF0">
    <property type="entry name" value="GPI ETHANOLAMINE PHOSPHATE TRANSFERASE 1"/>
    <property type="match status" value="1"/>
</dbReference>
<evidence type="ECO:0000313" key="4">
    <source>
        <dbReference type="Proteomes" id="UP000663699"/>
    </source>
</evidence>